<dbReference type="AlphaFoldDB" id="A0A9K3H6I0"/>
<name>A0A9K3H6I0_HELAN</name>
<organism evidence="1 2">
    <name type="scientific">Helianthus annuus</name>
    <name type="common">Common sunflower</name>
    <dbReference type="NCBI Taxonomy" id="4232"/>
    <lineage>
        <taxon>Eukaryota</taxon>
        <taxon>Viridiplantae</taxon>
        <taxon>Streptophyta</taxon>
        <taxon>Embryophyta</taxon>
        <taxon>Tracheophyta</taxon>
        <taxon>Spermatophyta</taxon>
        <taxon>Magnoliopsida</taxon>
        <taxon>eudicotyledons</taxon>
        <taxon>Gunneridae</taxon>
        <taxon>Pentapetalae</taxon>
        <taxon>asterids</taxon>
        <taxon>campanulids</taxon>
        <taxon>Asterales</taxon>
        <taxon>Asteraceae</taxon>
        <taxon>Asteroideae</taxon>
        <taxon>Heliantheae alliance</taxon>
        <taxon>Heliantheae</taxon>
        <taxon>Helianthus</taxon>
    </lineage>
</organism>
<dbReference type="Gramene" id="mRNA:HanXRQr2_Chr15g0720681">
    <property type="protein sequence ID" value="mRNA:HanXRQr2_Chr15g0720681"/>
    <property type="gene ID" value="HanXRQr2_Chr15g0720681"/>
</dbReference>
<gene>
    <name evidence="1" type="ORF">HanXRQr2_Chr15g0720681</name>
</gene>
<reference evidence="1" key="1">
    <citation type="journal article" date="2017" name="Nature">
        <title>The sunflower genome provides insights into oil metabolism, flowering and Asterid evolution.</title>
        <authorList>
            <person name="Badouin H."/>
            <person name="Gouzy J."/>
            <person name="Grassa C.J."/>
            <person name="Murat F."/>
            <person name="Staton S.E."/>
            <person name="Cottret L."/>
            <person name="Lelandais-Briere C."/>
            <person name="Owens G.L."/>
            <person name="Carrere S."/>
            <person name="Mayjonade B."/>
            <person name="Legrand L."/>
            <person name="Gill N."/>
            <person name="Kane N.C."/>
            <person name="Bowers J.E."/>
            <person name="Hubner S."/>
            <person name="Bellec A."/>
            <person name="Berard A."/>
            <person name="Berges H."/>
            <person name="Blanchet N."/>
            <person name="Boniface M.C."/>
            <person name="Brunel D."/>
            <person name="Catrice O."/>
            <person name="Chaidir N."/>
            <person name="Claudel C."/>
            <person name="Donnadieu C."/>
            <person name="Faraut T."/>
            <person name="Fievet G."/>
            <person name="Helmstetter N."/>
            <person name="King M."/>
            <person name="Knapp S.J."/>
            <person name="Lai Z."/>
            <person name="Le Paslier M.C."/>
            <person name="Lippi Y."/>
            <person name="Lorenzon L."/>
            <person name="Mandel J.R."/>
            <person name="Marage G."/>
            <person name="Marchand G."/>
            <person name="Marquand E."/>
            <person name="Bret-Mestries E."/>
            <person name="Morien E."/>
            <person name="Nambeesan S."/>
            <person name="Nguyen T."/>
            <person name="Pegot-Espagnet P."/>
            <person name="Pouilly N."/>
            <person name="Raftis F."/>
            <person name="Sallet E."/>
            <person name="Schiex T."/>
            <person name="Thomas J."/>
            <person name="Vandecasteele C."/>
            <person name="Vares D."/>
            <person name="Vear F."/>
            <person name="Vautrin S."/>
            <person name="Crespi M."/>
            <person name="Mangin B."/>
            <person name="Burke J.M."/>
            <person name="Salse J."/>
            <person name="Munos S."/>
            <person name="Vincourt P."/>
            <person name="Rieseberg L.H."/>
            <person name="Langlade N.B."/>
        </authorList>
    </citation>
    <scope>NUCLEOTIDE SEQUENCE</scope>
    <source>
        <tissue evidence="1">Leaves</tissue>
    </source>
</reference>
<evidence type="ECO:0000313" key="1">
    <source>
        <dbReference type="EMBL" id="KAF5766884.1"/>
    </source>
</evidence>
<reference evidence="1" key="2">
    <citation type="submission" date="2020-06" db="EMBL/GenBank/DDBJ databases">
        <title>Helianthus annuus Genome sequencing and assembly Release 2.</title>
        <authorList>
            <person name="Gouzy J."/>
            <person name="Langlade N."/>
            <person name="Munos S."/>
        </authorList>
    </citation>
    <scope>NUCLEOTIDE SEQUENCE</scope>
    <source>
        <tissue evidence="1">Leaves</tissue>
    </source>
</reference>
<keyword evidence="2" id="KW-1185">Reference proteome</keyword>
<sequence>MGRLIMDEDEIQIQETPHPRRAPPLPVDPLHGHPYQEFIEGTAAFRFCRKLMRMHIGSHVAVDWDAIKAIGETPRLRYFIHVDSSWHRLYELAHTPSYKELLVEFLSTFTFHLPRADQPPSQQHAPPHPP</sequence>
<accession>A0A9K3H6I0</accession>
<dbReference type="EMBL" id="MNCJ02000330">
    <property type="protein sequence ID" value="KAF5766884.1"/>
    <property type="molecule type" value="Genomic_DNA"/>
</dbReference>
<evidence type="ECO:0000313" key="2">
    <source>
        <dbReference type="Proteomes" id="UP000215914"/>
    </source>
</evidence>
<proteinExistence type="predicted"/>
<protein>
    <submittedName>
        <fullName evidence="1">Uncharacterized protein</fullName>
    </submittedName>
</protein>
<comment type="caution">
    <text evidence="1">The sequence shown here is derived from an EMBL/GenBank/DDBJ whole genome shotgun (WGS) entry which is preliminary data.</text>
</comment>
<dbReference type="Proteomes" id="UP000215914">
    <property type="component" value="Unassembled WGS sequence"/>
</dbReference>